<gene>
    <name evidence="2" type="ORF">QBC38DRAFT_455961</name>
</gene>
<evidence type="ECO:0000313" key="2">
    <source>
        <dbReference type="EMBL" id="KAK4226715.1"/>
    </source>
</evidence>
<proteinExistence type="predicted"/>
<evidence type="ECO:0000256" key="1">
    <source>
        <dbReference type="SAM" id="Coils"/>
    </source>
</evidence>
<reference evidence="2" key="1">
    <citation type="journal article" date="2023" name="Mol. Phylogenet. Evol.">
        <title>Genome-scale phylogeny and comparative genomics of the fungal order Sordariales.</title>
        <authorList>
            <person name="Hensen N."/>
            <person name="Bonometti L."/>
            <person name="Westerberg I."/>
            <person name="Brannstrom I.O."/>
            <person name="Guillou S."/>
            <person name="Cros-Aarteil S."/>
            <person name="Calhoun S."/>
            <person name="Haridas S."/>
            <person name="Kuo A."/>
            <person name="Mondo S."/>
            <person name="Pangilinan J."/>
            <person name="Riley R."/>
            <person name="LaButti K."/>
            <person name="Andreopoulos B."/>
            <person name="Lipzen A."/>
            <person name="Chen C."/>
            <person name="Yan M."/>
            <person name="Daum C."/>
            <person name="Ng V."/>
            <person name="Clum A."/>
            <person name="Steindorff A."/>
            <person name="Ohm R.A."/>
            <person name="Martin F."/>
            <person name="Silar P."/>
            <person name="Natvig D.O."/>
            <person name="Lalanne C."/>
            <person name="Gautier V."/>
            <person name="Ament-Velasquez S.L."/>
            <person name="Kruys A."/>
            <person name="Hutchinson M.I."/>
            <person name="Powell A.J."/>
            <person name="Barry K."/>
            <person name="Miller A.N."/>
            <person name="Grigoriev I.V."/>
            <person name="Debuchy R."/>
            <person name="Gladieux P."/>
            <person name="Hiltunen Thoren M."/>
            <person name="Johannesson H."/>
        </authorList>
    </citation>
    <scope>NUCLEOTIDE SEQUENCE</scope>
    <source>
        <strain evidence="2">CBS 990.96</strain>
    </source>
</reference>
<sequence>MMRNTNQSFFGRNMSDLEEEVRRLQQERRLLKHENQSLTEENWHLKQQISHLENVVAEQNEELEAKNLHHNNSRALDGFKANFSPISTKISDGEIKSNWKSLRFLVRQLVQNYLADPQMRRHMESRLFCPIILESMVWQLLQSHIFASTSPAWGGAAGKHYSQACERLSAVRVPPVVRSVGFIKKTAHDSAALLQHSTTTTDLLMLLMSRENFWGEGDQESQMREAVEEMFHAAAKIDTILRTSKADFKVFFGPIDDNYQFPWRAEISIWILRAWKSLINSPEVAATVQIARSIESG</sequence>
<comment type="caution">
    <text evidence="2">The sequence shown here is derived from an EMBL/GenBank/DDBJ whole genome shotgun (WGS) entry which is preliminary data.</text>
</comment>
<keyword evidence="3" id="KW-1185">Reference proteome</keyword>
<evidence type="ECO:0000313" key="3">
    <source>
        <dbReference type="Proteomes" id="UP001301958"/>
    </source>
</evidence>
<dbReference type="Proteomes" id="UP001301958">
    <property type="component" value="Unassembled WGS sequence"/>
</dbReference>
<keyword evidence="1" id="KW-0175">Coiled coil</keyword>
<dbReference type="EMBL" id="MU865343">
    <property type="protein sequence ID" value="KAK4226715.1"/>
    <property type="molecule type" value="Genomic_DNA"/>
</dbReference>
<feature type="coiled-coil region" evidence="1">
    <location>
        <begin position="7"/>
        <end position="69"/>
    </location>
</feature>
<protein>
    <submittedName>
        <fullName evidence="2">Uncharacterized protein</fullName>
    </submittedName>
</protein>
<name>A0AAN7H1H7_9PEZI</name>
<organism evidence="2 3">
    <name type="scientific">Podospora fimiseda</name>
    <dbReference type="NCBI Taxonomy" id="252190"/>
    <lineage>
        <taxon>Eukaryota</taxon>
        <taxon>Fungi</taxon>
        <taxon>Dikarya</taxon>
        <taxon>Ascomycota</taxon>
        <taxon>Pezizomycotina</taxon>
        <taxon>Sordariomycetes</taxon>
        <taxon>Sordariomycetidae</taxon>
        <taxon>Sordariales</taxon>
        <taxon>Podosporaceae</taxon>
        <taxon>Podospora</taxon>
    </lineage>
</organism>
<accession>A0AAN7H1H7</accession>
<dbReference type="AlphaFoldDB" id="A0AAN7H1H7"/>
<reference evidence="2" key="2">
    <citation type="submission" date="2023-05" db="EMBL/GenBank/DDBJ databases">
        <authorList>
            <consortium name="Lawrence Berkeley National Laboratory"/>
            <person name="Steindorff A."/>
            <person name="Hensen N."/>
            <person name="Bonometti L."/>
            <person name="Westerberg I."/>
            <person name="Brannstrom I.O."/>
            <person name="Guillou S."/>
            <person name="Cros-Aarteil S."/>
            <person name="Calhoun S."/>
            <person name="Haridas S."/>
            <person name="Kuo A."/>
            <person name="Mondo S."/>
            <person name="Pangilinan J."/>
            <person name="Riley R."/>
            <person name="Labutti K."/>
            <person name="Andreopoulos B."/>
            <person name="Lipzen A."/>
            <person name="Chen C."/>
            <person name="Yanf M."/>
            <person name="Daum C."/>
            <person name="Ng V."/>
            <person name="Clum A."/>
            <person name="Ohm R."/>
            <person name="Martin F."/>
            <person name="Silar P."/>
            <person name="Natvig D."/>
            <person name="Lalanne C."/>
            <person name="Gautier V."/>
            <person name="Ament-Velasquez S.L."/>
            <person name="Kruys A."/>
            <person name="Hutchinson M.I."/>
            <person name="Powell A.J."/>
            <person name="Barry K."/>
            <person name="Miller A.N."/>
            <person name="Grigoriev I.V."/>
            <person name="Debuchy R."/>
            <person name="Gladieux P."/>
            <person name="Thoren M.H."/>
            <person name="Johannesson H."/>
        </authorList>
    </citation>
    <scope>NUCLEOTIDE SEQUENCE</scope>
    <source>
        <strain evidence="2">CBS 990.96</strain>
    </source>
</reference>